<feature type="transmembrane region" description="Helical" evidence="1">
    <location>
        <begin position="171"/>
        <end position="188"/>
    </location>
</feature>
<feature type="transmembrane region" description="Helical" evidence="1">
    <location>
        <begin position="6"/>
        <end position="24"/>
    </location>
</feature>
<feature type="transmembrane region" description="Helical" evidence="1">
    <location>
        <begin position="119"/>
        <end position="135"/>
    </location>
</feature>
<reference evidence="2" key="1">
    <citation type="submission" date="2024-06" db="EMBL/GenBank/DDBJ databases">
        <title>The Caenorhabditis elegans bacterial microbiome influences microsporidia infection through nutrient limitation and inhibiting parasite invasion.</title>
        <authorList>
            <person name="Tamim El Jarkass H."/>
            <person name="Castelblanco S."/>
            <person name="Kaur M."/>
            <person name="Wan Y.C."/>
            <person name="Ellis A.E."/>
            <person name="Sheldon R.D."/>
            <person name="Lien E.C."/>
            <person name="Burton N.O."/>
            <person name="Wright G.D."/>
            <person name="Reinke A.W."/>
        </authorList>
    </citation>
    <scope>NUCLEOTIDE SEQUENCE</scope>
    <source>
        <strain evidence="2">MYb327</strain>
    </source>
</reference>
<dbReference type="RefSeq" id="WP_339552198.1">
    <property type="nucleotide sequence ID" value="NZ_CP159258.1"/>
</dbReference>
<proteinExistence type="predicted"/>
<sequence>MISLWQAHASFAMIIFLILPLFGLNRGWRIALLLALLAISFIPLGGLSLAVYLRSHIDDLAITSLVFMGWGCLRRLGVLPPSLHGQTRVLMLFAAMALVLYPATMGLSDLDPYRLGYNPRPMLILLGLLTLYLFYLRNYLGVVMLAGATLAFVVGIKPSHNYWDYLVDPLLGLYCCLALLMLATRWVYRRLTTLRGPLRNGSV</sequence>
<keyword evidence="1" id="KW-0472">Membrane</keyword>
<gene>
    <name evidence="2" type="ORF">ABVN21_11490</name>
</gene>
<evidence type="ECO:0000313" key="2">
    <source>
        <dbReference type="EMBL" id="XCG76657.1"/>
    </source>
</evidence>
<evidence type="ECO:0000256" key="1">
    <source>
        <dbReference type="SAM" id="Phobius"/>
    </source>
</evidence>
<feature type="transmembrane region" description="Helical" evidence="1">
    <location>
        <begin position="89"/>
        <end position="107"/>
    </location>
</feature>
<keyword evidence="1" id="KW-0812">Transmembrane</keyword>
<keyword evidence="1" id="KW-1133">Transmembrane helix</keyword>
<accession>A0AAU8E9J6</accession>
<protein>
    <submittedName>
        <fullName evidence="2">Uncharacterized protein</fullName>
    </submittedName>
</protein>
<dbReference type="AlphaFoldDB" id="A0AAU8E9J6"/>
<organism evidence="2">
    <name type="scientific">Pseudomonas sp. MYb327</name>
    <dbReference type="NCBI Taxonomy" id="2745230"/>
    <lineage>
        <taxon>Bacteria</taxon>
        <taxon>Pseudomonadati</taxon>
        <taxon>Pseudomonadota</taxon>
        <taxon>Gammaproteobacteria</taxon>
        <taxon>Pseudomonadales</taxon>
        <taxon>Pseudomonadaceae</taxon>
        <taxon>Pseudomonas</taxon>
    </lineage>
</organism>
<name>A0AAU8E9J6_9PSED</name>
<feature type="transmembrane region" description="Helical" evidence="1">
    <location>
        <begin position="31"/>
        <end position="54"/>
    </location>
</feature>
<dbReference type="EMBL" id="CP159258">
    <property type="protein sequence ID" value="XCG76657.1"/>
    <property type="molecule type" value="Genomic_DNA"/>
</dbReference>